<reference evidence="3 4" key="1">
    <citation type="submission" date="2024-01" db="EMBL/GenBank/DDBJ databases">
        <title>Genome assemblies of Stephania.</title>
        <authorList>
            <person name="Yang L."/>
        </authorList>
    </citation>
    <scope>NUCLEOTIDE SEQUENCE [LARGE SCALE GENOMIC DNA]</scope>
    <source>
        <strain evidence="3">JXDWG</strain>
        <tissue evidence="3">Leaf</tissue>
    </source>
</reference>
<keyword evidence="1" id="KW-1133">Transmembrane helix</keyword>
<sequence length="89" mass="10815">MRNCFFHFYMFIVLQWKIGASLPVCKDPQTGKEKVTDYQLKLKHEPIFMDHSYFIFFFFFFFATLRFIFPVNNARFAFLGRHQLDQGEI</sequence>
<name>A0AAP0KQ48_9MAGN</name>
<dbReference type="Proteomes" id="UP001419268">
    <property type="component" value="Unassembled WGS sequence"/>
</dbReference>
<keyword evidence="4" id="KW-1185">Reference proteome</keyword>
<dbReference type="AlphaFoldDB" id="A0AAP0KQ48"/>
<evidence type="ECO:0000256" key="1">
    <source>
        <dbReference type="SAM" id="Phobius"/>
    </source>
</evidence>
<evidence type="ECO:0000256" key="2">
    <source>
        <dbReference type="SAM" id="SignalP"/>
    </source>
</evidence>
<feature type="transmembrane region" description="Helical" evidence="1">
    <location>
        <begin position="51"/>
        <end position="69"/>
    </location>
</feature>
<keyword evidence="1" id="KW-0812">Transmembrane</keyword>
<feature type="chain" id="PRO_5042826878" description="Secreted protein" evidence="2">
    <location>
        <begin position="22"/>
        <end position="89"/>
    </location>
</feature>
<protein>
    <recommendedName>
        <fullName evidence="5">Secreted protein</fullName>
    </recommendedName>
</protein>
<keyword evidence="1" id="KW-0472">Membrane</keyword>
<gene>
    <name evidence="3" type="ORF">Scep_003246</name>
</gene>
<evidence type="ECO:0008006" key="5">
    <source>
        <dbReference type="Google" id="ProtNLM"/>
    </source>
</evidence>
<proteinExistence type="predicted"/>
<organism evidence="3 4">
    <name type="scientific">Stephania cephalantha</name>
    <dbReference type="NCBI Taxonomy" id="152367"/>
    <lineage>
        <taxon>Eukaryota</taxon>
        <taxon>Viridiplantae</taxon>
        <taxon>Streptophyta</taxon>
        <taxon>Embryophyta</taxon>
        <taxon>Tracheophyta</taxon>
        <taxon>Spermatophyta</taxon>
        <taxon>Magnoliopsida</taxon>
        <taxon>Ranunculales</taxon>
        <taxon>Menispermaceae</taxon>
        <taxon>Menispermoideae</taxon>
        <taxon>Cissampelideae</taxon>
        <taxon>Stephania</taxon>
    </lineage>
</organism>
<feature type="signal peptide" evidence="2">
    <location>
        <begin position="1"/>
        <end position="21"/>
    </location>
</feature>
<accession>A0AAP0KQ48</accession>
<keyword evidence="2" id="KW-0732">Signal</keyword>
<dbReference type="EMBL" id="JBBNAG010000002">
    <property type="protein sequence ID" value="KAK9156672.1"/>
    <property type="molecule type" value="Genomic_DNA"/>
</dbReference>
<comment type="caution">
    <text evidence="3">The sequence shown here is derived from an EMBL/GenBank/DDBJ whole genome shotgun (WGS) entry which is preliminary data.</text>
</comment>
<evidence type="ECO:0000313" key="4">
    <source>
        <dbReference type="Proteomes" id="UP001419268"/>
    </source>
</evidence>
<evidence type="ECO:0000313" key="3">
    <source>
        <dbReference type="EMBL" id="KAK9156672.1"/>
    </source>
</evidence>